<dbReference type="Pfam" id="PF00884">
    <property type="entry name" value="Sulfatase"/>
    <property type="match status" value="1"/>
</dbReference>
<name>A0A5C6QDA8_9GAMM</name>
<dbReference type="PROSITE" id="PS51257">
    <property type="entry name" value="PROKAR_LIPOPROTEIN"/>
    <property type="match status" value="1"/>
</dbReference>
<dbReference type="InterPro" id="IPR000917">
    <property type="entry name" value="Sulfatase_N"/>
</dbReference>
<proteinExistence type="inferred from homology"/>
<dbReference type="Gene3D" id="3.40.720.10">
    <property type="entry name" value="Alkaline Phosphatase, subunit A"/>
    <property type="match status" value="1"/>
</dbReference>
<evidence type="ECO:0000259" key="2">
    <source>
        <dbReference type="Pfam" id="PF00884"/>
    </source>
</evidence>
<reference evidence="3 4" key="1">
    <citation type="submission" date="2019-07" db="EMBL/GenBank/DDBJ databases">
        <title>Genomes of sea-ice associated Colwellia species.</title>
        <authorList>
            <person name="Bowman J.P."/>
        </authorList>
    </citation>
    <scope>NUCLEOTIDE SEQUENCE [LARGE SCALE GENOMIC DNA]</scope>
    <source>
        <strain evidence="3 4">ACAM 459</strain>
    </source>
</reference>
<evidence type="ECO:0000256" key="1">
    <source>
        <dbReference type="ARBA" id="ARBA00008779"/>
    </source>
</evidence>
<gene>
    <name evidence="3" type="ORF">ESZ36_14220</name>
</gene>
<evidence type="ECO:0000313" key="3">
    <source>
        <dbReference type="EMBL" id="TWX66718.1"/>
    </source>
</evidence>
<dbReference type="Gene3D" id="3.30.1120.10">
    <property type="match status" value="1"/>
</dbReference>
<dbReference type="PANTHER" id="PTHR42693:SF33">
    <property type="entry name" value="ARYLSULFATASE"/>
    <property type="match status" value="1"/>
</dbReference>
<dbReference type="EMBL" id="VOLT01000007">
    <property type="protein sequence ID" value="TWX66718.1"/>
    <property type="molecule type" value="Genomic_DNA"/>
</dbReference>
<accession>A0A5C6QDA8</accession>
<dbReference type="OrthoDB" id="9803751at2"/>
<evidence type="ECO:0000313" key="4">
    <source>
        <dbReference type="Proteomes" id="UP000321822"/>
    </source>
</evidence>
<comment type="similarity">
    <text evidence="1">Belongs to the sulfatase family.</text>
</comment>
<feature type="domain" description="Sulfatase N-terminal" evidence="2">
    <location>
        <begin position="37"/>
        <end position="462"/>
    </location>
</feature>
<dbReference type="InterPro" id="IPR050738">
    <property type="entry name" value="Sulfatase"/>
</dbReference>
<dbReference type="PANTHER" id="PTHR42693">
    <property type="entry name" value="ARYLSULFATASE FAMILY MEMBER"/>
    <property type="match status" value="1"/>
</dbReference>
<dbReference type="Proteomes" id="UP000321822">
    <property type="component" value="Unassembled WGS sequence"/>
</dbReference>
<sequence length="584" mass="64700">MKKIITILSTVILLTSCAEQSESVQPKAVAETVAKKPNILLLVADDTAFGDIGAYGSEVHTPNMNKIANAGIRFTNFHVSPVCSVTRSMLLTGNDNIEVGLGSFDYSIYPPTRGKEGYQGYLTKNAVTISELLNDDGYEVYKSGKWHLGGEEGNGKGPLEWGFTKEFGILSGGSNHWNDLAMTPDFKDPNGLNVKRKEDWTLNGEEYDRPEGVYSGEIYTNQMLEFIKDGAKKDKPWFAYMAFTTAHFPVQAPADLIMKYYPKYLALGYAGLKKARYESLKAQGLISHEATEAPFNNLTVKWESLSQENKEKQAKIMATYAAMIEDQDNRIGQILAYLKESGQLDNTLVVYMTDNGPEGFEPTNPKTGNPEMAKWVETQFDSSFEAIGTANSENVIGTSWANAATGGLQWWKWFIGEGGTRVPLMIVPPGGFSTDYARAGEKSNAVVYVKDVPMTILEYANVKHPMTQYKNKKVIPPSGISIKPFLDGQSDVVRTEKDWWAFELFGNGYVMQGEFKAMKVRTGMFGDGKWHLYNVVADPSESKPLDVKHPEKLAAMITLYKGYTAKNNIIEVDASWSPFAGASQ</sequence>
<dbReference type="AlphaFoldDB" id="A0A5C6QDA8"/>
<dbReference type="GO" id="GO:0004065">
    <property type="term" value="F:arylsulfatase activity"/>
    <property type="evidence" value="ECO:0007669"/>
    <property type="project" value="TreeGrafter"/>
</dbReference>
<dbReference type="RefSeq" id="WP_146789115.1">
    <property type="nucleotide sequence ID" value="NZ_VOLT01000007.1"/>
</dbReference>
<dbReference type="SUPFAM" id="SSF53649">
    <property type="entry name" value="Alkaline phosphatase-like"/>
    <property type="match status" value="1"/>
</dbReference>
<comment type="caution">
    <text evidence="3">The sequence shown here is derived from an EMBL/GenBank/DDBJ whole genome shotgun (WGS) entry which is preliminary data.</text>
</comment>
<keyword evidence="4" id="KW-1185">Reference proteome</keyword>
<organism evidence="3 4">
    <name type="scientific">Colwellia demingiae</name>
    <dbReference type="NCBI Taxonomy" id="89401"/>
    <lineage>
        <taxon>Bacteria</taxon>
        <taxon>Pseudomonadati</taxon>
        <taxon>Pseudomonadota</taxon>
        <taxon>Gammaproteobacteria</taxon>
        <taxon>Alteromonadales</taxon>
        <taxon>Colwelliaceae</taxon>
        <taxon>Colwellia</taxon>
    </lineage>
</organism>
<dbReference type="InterPro" id="IPR017850">
    <property type="entry name" value="Alkaline_phosphatase_core_sf"/>
</dbReference>
<dbReference type="CDD" id="cd16025">
    <property type="entry name" value="PAS_like"/>
    <property type="match status" value="1"/>
</dbReference>
<protein>
    <submittedName>
        <fullName evidence="3">Arylsulfatase</fullName>
    </submittedName>
</protein>